<sequence length="217" mass="24096">MPEKLDKNLCHLHELLIRDIVTVPMLSVDKILQVIQSVEVPCEAWLDCLRAALLSESNNNNNPISFDFAPVIIPNAAMTVDLTPSTLFNSTSSSQQSQLNSQNHNIVDQPSLDDSYATHQLLSFELCSTISIIPSFLAAVEESLNDYRISLNAILAELSQLKWDYSAIQSLEQTFNSSQRKNNISALKTAVLVVDTIITNGISLSWHIERIVNTITT</sequence>
<accession>A0A814TY08</accession>
<dbReference type="EMBL" id="CAJNOU010001191">
    <property type="protein sequence ID" value="CAF1166288.1"/>
    <property type="molecule type" value="Genomic_DNA"/>
</dbReference>
<comment type="caution">
    <text evidence="1">The sequence shown here is derived from an EMBL/GenBank/DDBJ whole genome shotgun (WGS) entry which is preliminary data.</text>
</comment>
<name>A0A814TY08_9BILA</name>
<reference evidence="1" key="1">
    <citation type="submission" date="2021-02" db="EMBL/GenBank/DDBJ databases">
        <authorList>
            <person name="Nowell W R."/>
        </authorList>
    </citation>
    <scope>NUCLEOTIDE SEQUENCE</scope>
</reference>
<dbReference type="Proteomes" id="UP000663889">
    <property type="component" value="Unassembled WGS sequence"/>
</dbReference>
<dbReference type="AlphaFoldDB" id="A0A814TY08"/>
<evidence type="ECO:0000313" key="1">
    <source>
        <dbReference type="EMBL" id="CAF1166288.1"/>
    </source>
</evidence>
<organism evidence="1 2">
    <name type="scientific">Rotaria sordida</name>
    <dbReference type="NCBI Taxonomy" id="392033"/>
    <lineage>
        <taxon>Eukaryota</taxon>
        <taxon>Metazoa</taxon>
        <taxon>Spiralia</taxon>
        <taxon>Gnathifera</taxon>
        <taxon>Rotifera</taxon>
        <taxon>Eurotatoria</taxon>
        <taxon>Bdelloidea</taxon>
        <taxon>Philodinida</taxon>
        <taxon>Philodinidae</taxon>
        <taxon>Rotaria</taxon>
    </lineage>
</organism>
<gene>
    <name evidence="1" type="ORF">SEV965_LOCUS19258</name>
</gene>
<evidence type="ECO:0000313" key="2">
    <source>
        <dbReference type="Proteomes" id="UP000663889"/>
    </source>
</evidence>
<feature type="non-terminal residue" evidence="1">
    <location>
        <position position="1"/>
    </location>
</feature>
<proteinExistence type="predicted"/>
<protein>
    <submittedName>
        <fullName evidence="1">Uncharacterized protein</fullName>
    </submittedName>
</protein>